<proteinExistence type="predicted"/>
<keyword evidence="1" id="KW-1133">Transmembrane helix</keyword>
<keyword evidence="1" id="KW-0812">Transmembrane</keyword>
<dbReference type="Proteomes" id="UP000004705">
    <property type="component" value="Chromosome"/>
</dbReference>
<accession>H8GAD1</accession>
<name>H8GAD1_9PSEU</name>
<dbReference type="OrthoDB" id="5198389at2"/>
<evidence type="ECO:0000313" key="3">
    <source>
        <dbReference type="Proteomes" id="UP000004705"/>
    </source>
</evidence>
<feature type="transmembrane region" description="Helical" evidence="1">
    <location>
        <begin position="6"/>
        <end position="29"/>
    </location>
</feature>
<dbReference type="AlphaFoldDB" id="H8GAD1"/>
<evidence type="ECO:0008006" key="4">
    <source>
        <dbReference type="Google" id="ProtNLM"/>
    </source>
</evidence>
<keyword evidence="1" id="KW-0472">Membrane</keyword>
<protein>
    <recommendedName>
        <fullName evidence="4">DUF4129 domain-containing protein</fullName>
    </recommendedName>
</protein>
<keyword evidence="3" id="KW-1185">Reference proteome</keyword>
<reference evidence="2 3" key="1">
    <citation type="journal article" date="2012" name="Stand. Genomic Sci.">
        <title>Genome sequence of the soil bacterium Saccharomonospora azurea type strain (NA-128(T)).</title>
        <authorList>
            <person name="Klenk H.P."/>
            <person name="Held B."/>
            <person name="Lucas S."/>
            <person name="Lapidus A."/>
            <person name="Copeland A."/>
            <person name="Hammon N."/>
            <person name="Pitluck S."/>
            <person name="Goodwin L.A."/>
            <person name="Han C."/>
            <person name="Tapia R."/>
            <person name="Brambilla E.M."/>
            <person name="Potter G."/>
            <person name="Land M."/>
            <person name="Ivanova N."/>
            <person name="Rohde M."/>
            <person name="Goker M."/>
            <person name="Detter J.C."/>
            <person name="Kyrpides N.C."/>
            <person name="Woyke T."/>
        </authorList>
    </citation>
    <scope>NUCLEOTIDE SEQUENCE [LARGE SCALE GENOMIC DNA]</scope>
    <source>
        <strain evidence="2 3">NA-128</strain>
    </source>
</reference>
<dbReference type="HOGENOM" id="CLU_127063_1_0_11"/>
<sequence>MAGNVLIYLGVVVTPTLLFAAVSEVPRVVAAIRARRARAPAPTHLPVERIAEDLRRVRRTLVTFEPGTPLVRRRATTAAYDALLDQACRSVGVAHHLDDFGEGFERDIERLRTEQALREAGLALG</sequence>
<gene>
    <name evidence="2" type="ORF">SacazDRAFT_02736</name>
</gene>
<organism evidence="2 3">
    <name type="scientific">Saccharomonospora azurea NA-128</name>
    <dbReference type="NCBI Taxonomy" id="882081"/>
    <lineage>
        <taxon>Bacteria</taxon>
        <taxon>Bacillati</taxon>
        <taxon>Actinomycetota</taxon>
        <taxon>Actinomycetes</taxon>
        <taxon>Pseudonocardiales</taxon>
        <taxon>Pseudonocardiaceae</taxon>
        <taxon>Saccharomonospora</taxon>
    </lineage>
</organism>
<dbReference type="EMBL" id="CM001466">
    <property type="protein sequence ID" value="EHY89628.1"/>
    <property type="molecule type" value="Genomic_DNA"/>
</dbReference>
<evidence type="ECO:0000313" key="2">
    <source>
        <dbReference type="EMBL" id="EHY89628.1"/>
    </source>
</evidence>
<dbReference type="RefSeq" id="WP_005442479.1">
    <property type="nucleotide sequence ID" value="NZ_CM001466.1"/>
</dbReference>
<evidence type="ECO:0000256" key="1">
    <source>
        <dbReference type="SAM" id="Phobius"/>
    </source>
</evidence>